<comment type="similarity">
    <text evidence="1">Belongs to the NmrA-type oxidoreductase family.</text>
</comment>
<evidence type="ECO:0000313" key="4">
    <source>
        <dbReference type="EMBL" id="KAK0622558.1"/>
    </source>
</evidence>
<dbReference type="SUPFAM" id="SSF51735">
    <property type="entry name" value="NAD(P)-binding Rossmann-fold domains"/>
    <property type="match status" value="1"/>
</dbReference>
<organism evidence="4 5">
    <name type="scientific">Immersiella caudata</name>
    <dbReference type="NCBI Taxonomy" id="314043"/>
    <lineage>
        <taxon>Eukaryota</taxon>
        <taxon>Fungi</taxon>
        <taxon>Dikarya</taxon>
        <taxon>Ascomycota</taxon>
        <taxon>Pezizomycotina</taxon>
        <taxon>Sordariomycetes</taxon>
        <taxon>Sordariomycetidae</taxon>
        <taxon>Sordariales</taxon>
        <taxon>Lasiosphaeriaceae</taxon>
        <taxon>Immersiella</taxon>
    </lineage>
</organism>
<evidence type="ECO:0000256" key="1">
    <source>
        <dbReference type="ARBA" id="ARBA00006328"/>
    </source>
</evidence>
<sequence length="139" mass="14652">MLKLGVGCRTTTHATELLGYHRRLPSLRFGFPTQPYSVATSIPRHHAYLAVFGATGAQGGSVCPPTPQNPEWKIRGITRNVNSPAAKKLAEQGVEVVSADINNLPSVTGAITGATGVFGITFFWDMASIGLSSAAEAEL</sequence>
<feature type="domain" description="NmrA-like" evidence="3">
    <location>
        <begin position="49"/>
        <end position="122"/>
    </location>
</feature>
<keyword evidence="2" id="KW-0521">NADP</keyword>
<evidence type="ECO:0000256" key="2">
    <source>
        <dbReference type="ARBA" id="ARBA00022857"/>
    </source>
</evidence>
<comment type="caution">
    <text evidence="4">The sequence shown here is derived from an EMBL/GenBank/DDBJ whole genome shotgun (WGS) entry which is preliminary data.</text>
</comment>
<gene>
    <name evidence="4" type="ORF">B0T14DRAFT_580854</name>
</gene>
<reference evidence="4" key="1">
    <citation type="submission" date="2023-06" db="EMBL/GenBank/DDBJ databases">
        <title>Genome-scale phylogeny and comparative genomics of the fungal order Sordariales.</title>
        <authorList>
            <consortium name="Lawrence Berkeley National Laboratory"/>
            <person name="Hensen N."/>
            <person name="Bonometti L."/>
            <person name="Westerberg I."/>
            <person name="Brannstrom I.O."/>
            <person name="Guillou S."/>
            <person name="Cros-Aarteil S."/>
            <person name="Calhoun S."/>
            <person name="Haridas S."/>
            <person name="Kuo A."/>
            <person name="Mondo S."/>
            <person name="Pangilinan J."/>
            <person name="Riley R."/>
            <person name="Labutti K."/>
            <person name="Andreopoulos B."/>
            <person name="Lipzen A."/>
            <person name="Chen C."/>
            <person name="Yanf M."/>
            <person name="Daum C."/>
            <person name="Ng V."/>
            <person name="Clum A."/>
            <person name="Steindorff A."/>
            <person name="Ohm R."/>
            <person name="Martin F."/>
            <person name="Silar P."/>
            <person name="Natvig D."/>
            <person name="Lalanne C."/>
            <person name="Gautier V."/>
            <person name="Ament-Velasquez S.L."/>
            <person name="Kruys A."/>
            <person name="Hutchinson M.I."/>
            <person name="Powell A.J."/>
            <person name="Barry K."/>
            <person name="Miller A.N."/>
            <person name="Grigoriev I.V."/>
            <person name="Debuchy R."/>
            <person name="Gladieux P."/>
            <person name="Thoren M.H."/>
            <person name="Johannesson H."/>
        </authorList>
    </citation>
    <scope>NUCLEOTIDE SEQUENCE</scope>
    <source>
        <strain evidence="4">CBS 606.72</strain>
    </source>
</reference>
<name>A0AA39WVT7_9PEZI</name>
<dbReference type="EMBL" id="JAULSU010000003">
    <property type="protein sequence ID" value="KAK0622558.1"/>
    <property type="molecule type" value="Genomic_DNA"/>
</dbReference>
<protein>
    <recommendedName>
        <fullName evidence="3">NmrA-like domain-containing protein</fullName>
    </recommendedName>
</protein>
<dbReference type="AlphaFoldDB" id="A0AA39WVT7"/>
<dbReference type="InterPro" id="IPR036291">
    <property type="entry name" value="NAD(P)-bd_dom_sf"/>
</dbReference>
<evidence type="ECO:0000259" key="3">
    <source>
        <dbReference type="Pfam" id="PF05368"/>
    </source>
</evidence>
<keyword evidence="5" id="KW-1185">Reference proteome</keyword>
<accession>A0AA39WVT7</accession>
<proteinExistence type="inferred from homology"/>
<dbReference type="Proteomes" id="UP001175000">
    <property type="component" value="Unassembled WGS sequence"/>
</dbReference>
<dbReference type="Pfam" id="PF05368">
    <property type="entry name" value="NmrA"/>
    <property type="match status" value="1"/>
</dbReference>
<dbReference type="GO" id="GO:0005634">
    <property type="term" value="C:nucleus"/>
    <property type="evidence" value="ECO:0007669"/>
    <property type="project" value="TreeGrafter"/>
</dbReference>
<dbReference type="Gene3D" id="3.40.50.720">
    <property type="entry name" value="NAD(P)-binding Rossmann-like Domain"/>
    <property type="match status" value="1"/>
</dbReference>
<dbReference type="PANTHER" id="PTHR42748:SF31">
    <property type="entry name" value="NMRA-LIKE DOMAIN-CONTAINING PROTEIN-RELATED"/>
    <property type="match status" value="1"/>
</dbReference>
<evidence type="ECO:0000313" key="5">
    <source>
        <dbReference type="Proteomes" id="UP001175000"/>
    </source>
</evidence>
<dbReference type="InterPro" id="IPR008030">
    <property type="entry name" value="NmrA-like"/>
</dbReference>
<dbReference type="PANTHER" id="PTHR42748">
    <property type="entry name" value="NITROGEN METABOLITE REPRESSION PROTEIN NMRA FAMILY MEMBER"/>
    <property type="match status" value="1"/>
</dbReference>
<dbReference type="InterPro" id="IPR051164">
    <property type="entry name" value="NmrA-like_oxidored"/>
</dbReference>